<dbReference type="InterPro" id="IPR006059">
    <property type="entry name" value="SBP"/>
</dbReference>
<keyword evidence="1" id="KW-0732">Signal</keyword>
<evidence type="ECO:0000313" key="2">
    <source>
        <dbReference type="Proteomes" id="UP000694888"/>
    </source>
</evidence>
<sequence>MEVFMKKVIIRHSILLIFLIGFAVAVSARGSSGSDKTGDKKLTFTTWQLIDGDLVSWWDGVITEFQETHPGVKVQVTDLSRDTYAETLLSQFVAGSPPDITHLASFEFAAFSQRDMLQELDSYAQRDGIDINEWAGQRVLQVDGTNYGIMLLYFGFNLYYNEALLNDAGVDVPTTWNEYLEASRALTVDKDKDGIIDQYGAGFQTAPGPGQYITGLLNFVLDSGAYWTDSSGKVTIDTPQMAEAFGKWKTLLRENLTPRGMKINDVRQLFNEGKVAMIIEGPWMWGVSRNAAPDVLSNIKVAASPMSPPVGGSSNGLGIPKSLSDEDKQLVWEFIKLATSSKWQTKYIEAGQTTARPNTPITDKARNDVPPIDLIFAAKDAAALEGVDRLPTGLEPIYNDFARIVQDEAERMIQDNLDPADVVKNIQAQVEKLQKDNM</sequence>
<keyword evidence="2" id="KW-1185">Reference proteome</keyword>
<name>A0ABM1W4Q5_APLCA</name>
<evidence type="ECO:0000256" key="1">
    <source>
        <dbReference type="SAM" id="SignalP"/>
    </source>
</evidence>
<dbReference type="RefSeq" id="XP_035829648.1">
    <property type="nucleotide sequence ID" value="XM_035973755.1"/>
</dbReference>
<dbReference type="GeneID" id="118479130"/>
<evidence type="ECO:0000313" key="3">
    <source>
        <dbReference type="RefSeq" id="XP_035829648.1"/>
    </source>
</evidence>
<protein>
    <submittedName>
        <fullName evidence="3">Binding protein BAB2_0491</fullName>
    </submittedName>
</protein>
<dbReference type="InterPro" id="IPR050490">
    <property type="entry name" value="Bact_solute-bd_prot1"/>
</dbReference>
<dbReference type="Gene3D" id="3.40.190.10">
    <property type="entry name" value="Periplasmic binding protein-like II"/>
    <property type="match status" value="1"/>
</dbReference>
<dbReference type="PANTHER" id="PTHR43649">
    <property type="entry name" value="ARABINOSE-BINDING PROTEIN-RELATED"/>
    <property type="match status" value="1"/>
</dbReference>
<dbReference type="Proteomes" id="UP000694888">
    <property type="component" value="Unplaced"/>
</dbReference>
<proteinExistence type="predicted"/>
<dbReference type="Pfam" id="PF01547">
    <property type="entry name" value="SBP_bac_1"/>
    <property type="match status" value="1"/>
</dbReference>
<feature type="signal peptide" evidence="1">
    <location>
        <begin position="1"/>
        <end position="25"/>
    </location>
</feature>
<organism evidence="2 3">
    <name type="scientific">Aplysia californica</name>
    <name type="common">California sea hare</name>
    <dbReference type="NCBI Taxonomy" id="6500"/>
    <lineage>
        <taxon>Eukaryota</taxon>
        <taxon>Metazoa</taxon>
        <taxon>Spiralia</taxon>
        <taxon>Lophotrochozoa</taxon>
        <taxon>Mollusca</taxon>
        <taxon>Gastropoda</taxon>
        <taxon>Heterobranchia</taxon>
        <taxon>Euthyneura</taxon>
        <taxon>Tectipleura</taxon>
        <taxon>Aplysiida</taxon>
        <taxon>Aplysioidea</taxon>
        <taxon>Aplysiidae</taxon>
        <taxon>Aplysia</taxon>
    </lineage>
</organism>
<dbReference type="PANTHER" id="PTHR43649:SF12">
    <property type="entry name" value="DIACETYLCHITOBIOSE BINDING PROTEIN DASA"/>
    <property type="match status" value="1"/>
</dbReference>
<dbReference type="SUPFAM" id="SSF53850">
    <property type="entry name" value="Periplasmic binding protein-like II"/>
    <property type="match status" value="1"/>
</dbReference>
<dbReference type="CDD" id="cd13585">
    <property type="entry name" value="PBP2_TMBP_like"/>
    <property type="match status" value="1"/>
</dbReference>
<gene>
    <name evidence="3" type="primary">LOC118479130</name>
</gene>
<accession>A0ABM1W4Q5</accession>
<feature type="chain" id="PRO_5047393627" evidence="1">
    <location>
        <begin position="26"/>
        <end position="438"/>
    </location>
</feature>
<reference evidence="3" key="1">
    <citation type="submission" date="2025-08" db="UniProtKB">
        <authorList>
            <consortium name="RefSeq"/>
        </authorList>
    </citation>
    <scope>IDENTIFICATION</scope>
</reference>